<evidence type="ECO:0000256" key="9">
    <source>
        <dbReference type="PROSITE-ProRule" id="PRU00196"/>
    </source>
</evidence>
<protein>
    <submittedName>
        <fullName evidence="15">Deleted in malignant brain tumors 1 protein-like</fullName>
    </submittedName>
</protein>
<dbReference type="RefSeq" id="XP_019639514.1">
    <property type="nucleotide sequence ID" value="XM_019783955.1"/>
</dbReference>
<feature type="domain" description="SRCR" evidence="12">
    <location>
        <begin position="202"/>
        <end position="302"/>
    </location>
</feature>
<dbReference type="PROSITE" id="PS00514">
    <property type="entry name" value="FIBRINOGEN_C_1"/>
    <property type="match status" value="1"/>
</dbReference>
<comment type="caution">
    <text evidence="9">Lacks conserved residue(s) required for the propagation of feature annotation.</text>
</comment>
<keyword evidence="14" id="KW-1185">Reference proteome</keyword>
<feature type="disulfide bond" evidence="9">
    <location>
        <begin position="374"/>
        <end position="384"/>
    </location>
</feature>
<dbReference type="InterPro" id="IPR001190">
    <property type="entry name" value="SRCR"/>
</dbReference>
<dbReference type="PROSITE" id="PS00420">
    <property type="entry name" value="SRCR_1"/>
    <property type="match status" value="3"/>
</dbReference>
<dbReference type="InterPro" id="IPR014716">
    <property type="entry name" value="Fibrinogen_a/b/g_C_1"/>
</dbReference>
<feature type="disulfide bond" evidence="9">
    <location>
        <begin position="227"/>
        <end position="291"/>
    </location>
</feature>
<feature type="disulfide bond" evidence="9">
    <location>
        <begin position="343"/>
        <end position="404"/>
    </location>
</feature>
<dbReference type="GO" id="GO:0016020">
    <property type="term" value="C:membrane"/>
    <property type="evidence" value="ECO:0007669"/>
    <property type="project" value="UniProtKB-SubCell"/>
</dbReference>
<dbReference type="CDD" id="cd00087">
    <property type="entry name" value="FReD"/>
    <property type="match status" value="1"/>
</dbReference>
<feature type="coiled-coil region" evidence="10">
    <location>
        <begin position="54"/>
        <end position="144"/>
    </location>
</feature>
<dbReference type="SUPFAM" id="SSF56496">
    <property type="entry name" value="Fibrinogen C-terminal domain-like"/>
    <property type="match status" value="1"/>
</dbReference>
<feature type="disulfide bond" evidence="9">
    <location>
        <begin position="551"/>
        <end position="612"/>
    </location>
</feature>
<evidence type="ECO:0000256" key="3">
    <source>
        <dbReference type="ARBA" id="ARBA00022729"/>
    </source>
</evidence>
<evidence type="ECO:0000256" key="10">
    <source>
        <dbReference type="SAM" id="Coils"/>
    </source>
</evidence>
<feature type="transmembrane region" description="Helical" evidence="11">
    <location>
        <begin position="21"/>
        <end position="45"/>
    </location>
</feature>
<dbReference type="Pfam" id="PF00147">
    <property type="entry name" value="Fibrinogen_C"/>
    <property type="match status" value="1"/>
</dbReference>
<feature type="domain" description="SRCR" evidence="12">
    <location>
        <begin position="305"/>
        <end position="405"/>
    </location>
</feature>
<dbReference type="SMART" id="SM00186">
    <property type="entry name" value="FBG"/>
    <property type="match status" value="1"/>
</dbReference>
<dbReference type="Pfam" id="PF00530">
    <property type="entry name" value="SRCR"/>
    <property type="match status" value="5"/>
</dbReference>
<evidence type="ECO:0000259" key="12">
    <source>
        <dbReference type="PROSITE" id="PS50287"/>
    </source>
</evidence>
<evidence type="ECO:0000256" key="11">
    <source>
        <dbReference type="SAM" id="Phobius"/>
    </source>
</evidence>
<accession>A0A6P4ZZP6</accession>
<feature type="disulfide bond" evidence="9">
    <location>
        <begin position="330"/>
        <end position="394"/>
    </location>
</feature>
<feature type="domain" description="SRCR" evidence="12">
    <location>
        <begin position="513"/>
        <end position="613"/>
    </location>
</feature>
<dbReference type="OrthoDB" id="536948at2759"/>
<dbReference type="FunFam" id="3.10.250.10:FF:000011">
    <property type="entry name" value="Scavenger receptor class A member 5"/>
    <property type="match status" value="2"/>
</dbReference>
<dbReference type="FunFam" id="3.10.250.10:FF:000016">
    <property type="entry name" value="Scavenger receptor cysteine-rich protein type 12"/>
    <property type="match status" value="1"/>
</dbReference>
<dbReference type="PROSITE" id="PS50287">
    <property type="entry name" value="SRCR_2"/>
    <property type="match status" value="5"/>
</dbReference>
<keyword evidence="6 11" id="KW-0472">Membrane</keyword>
<dbReference type="SMART" id="SM00202">
    <property type="entry name" value="SR"/>
    <property type="match status" value="5"/>
</dbReference>
<evidence type="ECO:0000313" key="14">
    <source>
        <dbReference type="Proteomes" id="UP000515135"/>
    </source>
</evidence>
<dbReference type="Gene3D" id="3.10.250.10">
    <property type="entry name" value="SRCR-like domain"/>
    <property type="match status" value="5"/>
</dbReference>
<evidence type="ECO:0000256" key="4">
    <source>
        <dbReference type="ARBA" id="ARBA00022737"/>
    </source>
</evidence>
<dbReference type="SUPFAM" id="SSF56487">
    <property type="entry name" value="SRCR-like"/>
    <property type="match status" value="5"/>
</dbReference>
<dbReference type="FunFam" id="3.10.250.10:FF:000001">
    <property type="entry name" value="Lysyl oxidase 4 isoform X1"/>
    <property type="match status" value="1"/>
</dbReference>
<dbReference type="PRINTS" id="PR00258">
    <property type="entry name" value="SPERACTRCPTR"/>
</dbReference>
<keyword evidence="10" id="KW-0175">Coiled coil</keyword>
<evidence type="ECO:0000259" key="13">
    <source>
        <dbReference type="PROSITE" id="PS51406"/>
    </source>
</evidence>
<dbReference type="PROSITE" id="PS51406">
    <property type="entry name" value="FIBRINOGEN_C_2"/>
    <property type="match status" value="1"/>
</dbReference>
<evidence type="ECO:0000256" key="2">
    <source>
        <dbReference type="ARBA" id="ARBA00022692"/>
    </source>
</evidence>
<evidence type="ECO:0000256" key="5">
    <source>
        <dbReference type="ARBA" id="ARBA00022989"/>
    </source>
</evidence>
<dbReference type="FunFam" id="3.90.215.10:FF:000001">
    <property type="entry name" value="Tenascin isoform 1"/>
    <property type="match status" value="1"/>
</dbReference>
<dbReference type="Gene3D" id="3.90.215.10">
    <property type="entry name" value="Gamma Fibrinogen, chain A, domain 1"/>
    <property type="match status" value="1"/>
</dbReference>
<evidence type="ECO:0000256" key="8">
    <source>
        <dbReference type="ARBA" id="ARBA00023180"/>
    </source>
</evidence>
<feature type="domain" description="SRCR" evidence="12">
    <location>
        <begin position="408"/>
        <end position="511"/>
    </location>
</feature>
<dbReference type="InterPro" id="IPR002181">
    <property type="entry name" value="Fibrinogen_a/b/g_C_dom"/>
</dbReference>
<evidence type="ECO:0000256" key="6">
    <source>
        <dbReference type="ARBA" id="ARBA00023136"/>
    </source>
</evidence>
<feature type="disulfide bond" evidence="9">
    <location>
        <begin position="582"/>
        <end position="592"/>
    </location>
</feature>
<keyword evidence="5 11" id="KW-1133">Transmembrane helix</keyword>
<dbReference type="GeneID" id="109481396"/>
<evidence type="ECO:0000313" key="15">
    <source>
        <dbReference type="RefSeq" id="XP_019639514.1"/>
    </source>
</evidence>
<dbReference type="FunFam" id="3.10.250.10:FF:000006">
    <property type="entry name" value="neurotrypsin isoform X2"/>
    <property type="match status" value="1"/>
</dbReference>
<feature type="disulfide bond" evidence="9">
    <location>
        <begin position="688"/>
        <end position="698"/>
    </location>
</feature>
<keyword evidence="4" id="KW-0677">Repeat</keyword>
<dbReference type="InterPro" id="IPR036772">
    <property type="entry name" value="SRCR-like_dom_sf"/>
</dbReference>
<dbReference type="Proteomes" id="UP000515135">
    <property type="component" value="Unplaced"/>
</dbReference>
<organism evidence="14 15">
    <name type="scientific">Branchiostoma belcheri</name>
    <name type="common">Amphioxus</name>
    <dbReference type="NCBI Taxonomy" id="7741"/>
    <lineage>
        <taxon>Eukaryota</taxon>
        <taxon>Metazoa</taxon>
        <taxon>Chordata</taxon>
        <taxon>Cephalochordata</taxon>
        <taxon>Leptocardii</taxon>
        <taxon>Amphioxiformes</taxon>
        <taxon>Branchiostomatidae</taxon>
        <taxon>Branchiostoma</taxon>
    </lineage>
</organism>
<dbReference type="PANTHER" id="PTHR19331:SF465">
    <property type="entry name" value="EGG PEPTIDE SPERACT RECEPTOR"/>
    <property type="match status" value="1"/>
</dbReference>
<keyword evidence="8" id="KW-0325">Glycoprotein</keyword>
<reference evidence="15" key="1">
    <citation type="submission" date="2025-08" db="UniProtKB">
        <authorList>
            <consortium name="RefSeq"/>
        </authorList>
    </citation>
    <scope>IDENTIFICATION</scope>
    <source>
        <tissue evidence="15">Gonad</tissue>
    </source>
</reference>
<keyword evidence="2 11" id="KW-0812">Transmembrane</keyword>
<keyword evidence="3" id="KW-0732">Signal</keyword>
<feature type="disulfide bond" evidence="9">
    <location>
        <begin position="240"/>
        <end position="301"/>
    </location>
</feature>
<evidence type="ECO:0000256" key="1">
    <source>
        <dbReference type="ARBA" id="ARBA00004167"/>
    </source>
</evidence>
<keyword evidence="7 9" id="KW-1015">Disulfide bond</keyword>
<name>A0A6P4ZZP6_BRABE</name>
<feature type="domain" description="Fibrinogen C-terminal" evidence="13">
    <location>
        <begin position="746"/>
        <end position="966"/>
    </location>
</feature>
<proteinExistence type="predicted"/>
<dbReference type="InterPro" id="IPR036056">
    <property type="entry name" value="Fibrinogen-like_C"/>
</dbReference>
<dbReference type="AlphaFoldDB" id="A0A6P4ZZP6"/>
<feature type="disulfide bond" evidence="9">
    <location>
        <begin position="481"/>
        <end position="491"/>
    </location>
</feature>
<evidence type="ECO:0000256" key="7">
    <source>
        <dbReference type="ARBA" id="ARBA00023157"/>
    </source>
</evidence>
<dbReference type="PANTHER" id="PTHR19331">
    <property type="entry name" value="SCAVENGER RECEPTOR DOMAIN-CONTAINING"/>
    <property type="match status" value="1"/>
</dbReference>
<dbReference type="InterPro" id="IPR020837">
    <property type="entry name" value="Fibrinogen_CS"/>
</dbReference>
<feature type="domain" description="SRCR" evidence="12">
    <location>
        <begin position="617"/>
        <end position="716"/>
    </location>
</feature>
<feature type="disulfide bond" evidence="9">
    <location>
        <begin position="271"/>
        <end position="281"/>
    </location>
</feature>
<sequence>MGSEKLYEATYGRDKRSHTGLAIVGSLIVAATAVIVSFVTMFVLVRQGVDLSKMEAQLSHLKEMEAQLSHLKEMEAQLSHLKEMEAQLAHLKEMEAQLETDTHLKEMEAQLSHLKEMEAQLAHLKEMDAQLKAQMQKIEQWKEHLDVQVSQLGPGGREDEPVRDKSATFLYGAEVHHRAKRSVFNAGSFANKITLPTTLGGIRLVGGYWAHEGTVEVFHNGQWGTVCDDTWQQADGDVVCNQLGFPGAERVTTEASFGQGTGPIWLDDVECGGNETSLQNCSHGGWGSHNCGHNEDAGVVCNRDVRKVGGSEDHDGRVEVYYSGQWGTICDDEWSLSDAEVVCRQLDFPGAQQVTTEASFGQGTGPIWMDDVDCAGSESRLLNCSHRGWGTHDCAHSEDAGVLCNIRARLVGGSGDHEGRVEVFHNGEWGTICDRYYRSRFKQANAEVVCRQLGFASAKYVRSRAYFGQGHGRIWLSNVACSGNESSVHSCSHGGWGPSCSHYYDFGVVCTNIRLVGGSDEHEGRVEVYYDRKWGSVCDDGFGLSDADVVCRQLGFPGAEAAPCCASFGQGTGPIWLDDVECSGNETSLLNCSHGGWGSHNCEHEEDAGVVCDTTRARLVGGSGEHEGRVEVFHDGQWGTICGWCWERRMADVVCRQLGFLGAQQATHDASFGEGTGPAWWIDYYWQCSRRESHLQACGDWRLANGRCGNAGVVCFTGQTQRPTTLLTTTDEARTTQQDFWTVQEDPVLPGDDDCAAYHASGQTTSGVYTLDLSSTSVEAYCDMESEGGGWTVIQLRQDGSVLFNRTWEEYKHGFGNKNGEYWLGNENIHLLTKRRNYKLRIDMEDFSGDSRYAEYSSFGLSSEASGYKLHLPSSGYTGNARDSMSGDDGQKFSTVDRDNDADRWSHCSQRYGQGGWWYSWCGYSRLNGRYLGNCGNSCQWGQGVLWYGWRGSYYSLKSVSMKIRP</sequence>
<dbReference type="NCBIfam" id="NF040941">
    <property type="entry name" value="GGGWT_bact"/>
    <property type="match status" value="1"/>
</dbReference>
<gene>
    <name evidence="15" type="primary">LOC109481396</name>
</gene>
<feature type="disulfide bond" evidence="9">
    <location>
        <begin position="538"/>
        <end position="602"/>
    </location>
</feature>
<comment type="subcellular location">
    <subcellularLocation>
        <location evidence="1">Membrane</location>
        <topology evidence="1">Single-pass membrane protein</topology>
    </subcellularLocation>
</comment>
<dbReference type="KEGG" id="bbel:109481396"/>